<dbReference type="GO" id="GO:0008324">
    <property type="term" value="F:monoatomic cation transmembrane transporter activity"/>
    <property type="evidence" value="ECO:0007669"/>
    <property type="project" value="InterPro"/>
</dbReference>
<dbReference type="PANTHER" id="PTHR43840">
    <property type="entry name" value="MITOCHONDRIAL METAL TRANSPORTER 1-RELATED"/>
    <property type="match status" value="1"/>
</dbReference>
<dbReference type="SUPFAM" id="SSF160240">
    <property type="entry name" value="Cation efflux protein cytoplasmic domain-like"/>
    <property type="match status" value="1"/>
</dbReference>
<comment type="subcellular location">
    <subcellularLocation>
        <location evidence="1">Membrane</location>
        <topology evidence="1">Multi-pass membrane protein</topology>
    </subcellularLocation>
</comment>
<gene>
    <name evidence="10" type="ORF">D2962_15690</name>
</gene>
<dbReference type="InterPro" id="IPR027469">
    <property type="entry name" value="Cation_efflux_TMD_sf"/>
</dbReference>
<keyword evidence="5 7" id="KW-1133">Transmembrane helix</keyword>
<keyword evidence="4 7" id="KW-0812">Transmembrane</keyword>
<dbReference type="Pfam" id="PF01545">
    <property type="entry name" value="Cation_efflux"/>
    <property type="match status" value="1"/>
</dbReference>
<dbReference type="InterPro" id="IPR058533">
    <property type="entry name" value="Cation_efflux_TM"/>
</dbReference>
<organism evidence="10 11">
    <name type="scientific">Biomaibacter acetigenes</name>
    <dbReference type="NCBI Taxonomy" id="2316383"/>
    <lineage>
        <taxon>Bacteria</taxon>
        <taxon>Bacillati</taxon>
        <taxon>Bacillota</taxon>
        <taxon>Clostridia</taxon>
        <taxon>Thermosediminibacterales</taxon>
        <taxon>Tepidanaerobacteraceae</taxon>
        <taxon>Biomaibacter</taxon>
    </lineage>
</organism>
<proteinExistence type="inferred from homology"/>
<name>A0A3G2R8I6_9FIRM</name>
<feature type="domain" description="Cation efflux protein transmembrane" evidence="8">
    <location>
        <begin position="38"/>
        <end position="230"/>
    </location>
</feature>
<evidence type="ECO:0000256" key="7">
    <source>
        <dbReference type="SAM" id="Phobius"/>
    </source>
</evidence>
<dbReference type="KEGG" id="bacg:D2962_15690"/>
<protein>
    <submittedName>
        <fullName evidence="10">Cation transporter</fullName>
    </submittedName>
</protein>
<dbReference type="InterPro" id="IPR002524">
    <property type="entry name" value="Cation_efflux"/>
</dbReference>
<evidence type="ECO:0000313" key="10">
    <source>
        <dbReference type="EMBL" id="AYO31854.1"/>
    </source>
</evidence>
<feature type="domain" description="Cation efflux protein cytoplasmic" evidence="9">
    <location>
        <begin position="238"/>
        <end position="311"/>
    </location>
</feature>
<feature type="transmembrane region" description="Helical" evidence="7">
    <location>
        <begin position="38"/>
        <end position="57"/>
    </location>
</feature>
<sequence length="317" mass="34346">MLYFYGGLKMLESRDLQQQEQETHQDGQYFEQGEKASWIGIVGNILLTAAKMAAGIVGHSTAMVADAAHSASDIIASIVVLFSLKVAKKPADEGHPYGHGKAESLATATVGVFLLLAGFYIAFSAVESIVTGHVTEPGLLPLLAAILSITVKESMFQYTYRIGKKIQSPSTIANAWHHRSDAYSSIASLIGIFGARHGIVILDPIAGIGVTVFIIKMGWDITVDGINQLMDGFGNRILIDNISNMVKGCRGVCEIKTIKARQSGPFIYVDMKIGVDKSMSFEEAHNVAVEVKNKILDNNKKINDVLIHVDPVEMKVD</sequence>
<feature type="transmembrane region" description="Helical" evidence="7">
    <location>
        <begin position="63"/>
        <end position="84"/>
    </location>
</feature>
<dbReference type="Pfam" id="PF16916">
    <property type="entry name" value="ZT_dimer"/>
    <property type="match status" value="1"/>
</dbReference>
<dbReference type="NCBIfam" id="TIGR01297">
    <property type="entry name" value="CDF"/>
    <property type="match status" value="1"/>
</dbReference>
<feature type="transmembrane region" description="Helical" evidence="7">
    <location>
        <begin position="138"/>
        <end position="156"/>
    </location>
</feature>
<dbReference type="GO" id="GO:0016020">
    <property type="term" value="C:membrane"/>
    <property type="evidence" value="ECO:0007669"/>
    <property type="project" value="UniProtKB-SubCell"/>
</dbReference>
<dbReference type="Gene3D" id="1.20.1510.10">
    <property type="entry name" value="Cation efflux protein transmembrane domain"/>
    <property type="match status" value="1"/>
</dbReference>
<evidence type="ECO:0000313" key="11">
    <source>
        <dbReference type="Proteomes" id="UP000280960"/>
    </source>
</evidence>
<evidence type="ECO:0000256" key="4">
    <source>
        <dbReference type="ARBA" id="ARBA00022692"/>
    </source>
</evidence>
<feature type="transmembrane region" description="Helical" evidence="7">
    <location>
        <begin position="105"/>
        <end position="126"/>
    </location>
</feature>
<comment type="similarity">
    <text evidence="2">Belongs to the cation diffusion facilitator (CDF) transporter (TC 2.A.4) family.</text>
</comment>
<dbReference type="Proteomes" id="UP000280960">
    <property type="component" value="Chromosome"/>
</dbReference>
<reference evidence="10 11" key="1">
    <citation type="submission" date="2018-10" db="EMBL/GenBank/DDBJ databases">
        <authorList>
            <person name="Zhang X."/>
        </authorList>
    </citation>
    <scope>NUCLEOTIDE SEQUENCE [LARGE SCALE GENOMIC DNA]</scope>
    <source>
        <strain evidence="10 11">SK-G1</strain>
    </source>
</reference>
<evidence type="ECO:0000256" key="6">
    <source>
        <dbReference type="ARBA" id="ARBA00023136"/>
    </source>
</evidence>
<keyword evidence="6 7" id="KW-0472">Membrane</keyword>
<dbReference type="InterPro" id="IPR036837">
    <property type="entry name" value="Cation_efflux_CTD_sf"/>
</dbReference>
<evidence type="ECO:0000259" key="9">
    <source>
        <dbReference type="Pfam" id="PF16916"/>
    </source>
</evidence>
<evidence type="ECO:0000256" key="3">
    <source>
        <dbReference type="ARBA" id="ARBA00022448"/>
    </source>
</evidence>
<evidence type="ECO:0000256" key="2">
    <source>
        <dbReference type="ARBA" id="ARBA00008114"/>
    </source>
</evidence>
<dbReference type="InterPro" id="IPR027470">
    <property type="entry name" value="Cation_efflux_CTD"/>
</dbReference>
<keyword evidence="11" id="KW-1185">Reference proteome</keyword>
<evidence type="ECO:0000259" key="8">
    <source>
        <dbReference type="Pfam" id="PF01545"/>
    </source>
</evidence>
<dbReference type="FunFam" id="1.20.1510.10:FF:000006">
    <property type="entry name" value="Divalent cation efflux transporter"/>
    <property type="match status" value="1"/>
</dbReference>
<evidence type="ECO:0000256" key="5">
    <source>
        <dbReference type="ARBA" id="ARBA00022989"/>
    </source>
</evidence>
<accession>A0A3G2R8I6</accession>
<dbReference type="InterPro" id="IPR050291">
    <property type="entry name" value="CDF_Transporter"/>
</dbReference>
<dbReference type="Gene3D" id="3.30.70.1350">
    <property type="entry name" value="Cation efflux protein, cytoplasmic domain"/>
    <property type="match status" value="1"/>
</dbReference>
<dbReference type="PANTHER" id="PTHR43840:SF15">
    <property type="entry name" value="MITOCHONDRIAL METAL TRANSPORTER 1-RELATED"/>
    <property type="match status" value="1"/>
</dbReference>
<dbReference type="EMBL" id="CP033169">
    <property type="protein sequence ID" value="AYO31854.1"/>
    <property type="molecule type" value="Genomic_DNA"/>
</dbReference>
<evidence type="ECO:0000256" key="1">
    <source>
        <dbReference type="ARBA" id="ARBA00004141"/>
    </source>
</evidence>
<dbReference type="SUPFAM" id="SSF161111">
    <property type="entry name" value="Cation efflux protein transmembrane domain-like"/>
    <property type="match status" value="1"/>
</dbReference>
<keyword evidence="3" id="KW-0813">Transport</keyword>
<dbReference type="AlphaFoldDB" id="A0A3G2R8I6"/>